<accession>A0A6P0URD4</accession>
<gene>
    <name evidence="1" type="ORF">GWK08_16780</name>
</gene>
<organism evidence="1 2">
    <name type="scientific">Leptobacterium flavescens</name>
    <dbReference type="NCBI Taxonomy" id="472055"/>
    <lineage>
        <taxon>Bacteria</taxon>
        <taxon>Pseudomonadati</taxon>
        <taxon>Bacteroidota</taxon>
        <taxon>Flavobacteriia</taxon>
        <taxon>Flavobacteriales</taxon>
        <taxon>Flavobacteriaceae</taxon>
        <taxon>Leptobacterium</taxon>
    </lineage>
</organism>
<sequence>MKPEHRKIIELIKSYLEKNPEQRFGQAIFNLGINEFQKVTDPGNPKYTLRDIHNDDDKEILNRINRQITWFDLQRKVMDGVSKVEGIAGMTVNERLFAADLMNEFDKYKTSNKSYAEYILKALKVDRESISKILGK</sequence>
<dbReference type="Pfam" id="PF07247">
    <property type="entry name" value="AATase"/>
    <property type="match status" value="1"/>
</dbReference>
<dbReference type="AlphaFoldDB" id="A0A6P0URD4"/>
<protein>
    <submittedName>
        <fullName evidence="1">Uncharacterized protein</fullName>
    </submittedName>
</protein>
<evidence type="ECO:0000313" key="2">
    <source>
        <dbReference type="Proteomes" id="UP000468581"/>
    </source>
</evidence>
<reference evidence="1 2" key="1">
    <citation type="submission" date="2020-01" db="EMBL/GenBank/DDBJ databases">
        <title>Leptobacterium flavescens.</title>
        <authorList>
            <person name="Wang G."/>
        </authorList>
    </citation>
    <scope>NUCLEOTIDE SEQUENCE [LARGE SCALE GENOMIC DNA]</scope>
    <source>
        <strain evidence="1 2">KCTC 22160</strain>
    </source>
</reference>
<dbReference type="EMBL" id="JAABOO010000004">
    <property type="protein sequence ID" value="NER15112.1"/>
    <property type="molecule type" value="Genomic_DNA"/>
</dbReference>
<dbReference type="Proteomes" id="UP000468581">
    <property type="component" value="Unassembled WGS sequence"/>
</dbReference>
<dbReference type="RefSeq" id="WP_163608410.1">
    <property type="nucleotide sequence ID" value="NZ_JAABOO010000004.1"/>
</dbReference>
<dbReference type="InterPro" id="IPR010828">
    <property type="entry name" value="Atf2/Sli1-like"/>
</dbReference>
<proteinExistence type="predicted"/>
<comment type="caution">
    <text evidence="1">The sequence shown here is derived from an EMBL/GenBank/DDBJ whole genome shotgun (WGS) entry which is preliminary data.</text>
</comment>
<name>A0A6P0URD4_9FLAO</name>
<keyword evidence="2" id="KW-1185">Reference proteome</keyword>
<evidence type="ECO:0000313" key="1">
    <source>
        <dbReference type="EMBL" id="NER15112.1"/>
    </source>
</evidence>